<organism evidence="1 2">
    <name type="scientific">Roseburia inulinivorans DSM 16841</name>
    <dbReference type="NCBI Taxonomy" id="622312"/>
    <lineage>
        <taxon>Bacteria</taxon>
        <taxon>Bacillati</taxon>
        <taxon>Bacillota</taxon>
        <taxon>Clostridia</taxon>
        <taxon>Lachnospirales</taxon>
        <taxon>Lachnospiraceae</taxon>
        <taxon>Roseburia</taxon>
    </lineage>
</organism>
<dbReference type="AlphaFoldDB" id="C0FZ58"/>
<dbReference type="EMBL" id="ACFY01000161">
    <property type="protein sequence ID" value="EEG92178.1"/>
    <property type="molecule type" value="Genomic_DNA"/>
</dbReference>
<protein>
    <submittedName>
        <fullName evidence="1">Uncharacterized protein</fullName>
    </submittedName>
</protein>
<dbReference type="Proteomes" id="UP000003561">
    <property type="component" value="Unassembled WGS sequence"/>
</dbReference>
<name>C0FZ58_9FIRM</name>
<reference evidence="1 2" key="2">
    <citation type="submission" date="2009-03" db="EMBL/GenBank/DDBJ databases">
        <title>Draft genome sequence of Roseburia inulinivorans (DSM 16841).</title>
        <authorList>
            <person name="Sudarsanam P."/>
            <person name="Ley R."/>
            <person name="Guruge J."/>
            <person name="Turnbaugh P.J."/>
            <person name="Mahowald M."/>
            <person name="Liep D."/>
            <person name="Gordon J."/>
        </authorList>
    </citation>
    <scope>NUCLEOTIDE SEQUENCE [LARGE SCALE GENOMIC DNA]</scope>
    <source>
        <strain evidence="1 2">DSM 16841</strain>
    </source>
</reference>
<evidence type="ECO:0000313" key="1">
    <source>
        <dbReference type="EMBL" id="EEG92178.1"/>
    </source>
</evidence>
<comment type="caution">
    <text evidence="1">The sequence shown here is derived from an EMBL/GenBank/DDBJ whole genome shotgun (WGS) entry which is preliminary data.</text>
</comment>
<proteinExistence type="predicted"/>
<evidence type="ECO:0000313" key="2">
    <source>
        <dbReference type="Proteomes" id="UP000003561"/>
    </source>
</evidence>
<accession>C0FZ58</accession>
<sequence>MKYFYLGDDFMPGYVTHYIFGRDMYEKLNDPVLKNNLYKNRAVYALGHQGPDIFFYYLPAYVLHGHNLGDMAHTENTGAFYAALLESRSIFKKPEDLQIANAYLEGFFGTLYIRLHLPSVYLWTHTL</sequence>
<gene>
    <name evidence="1" type="ORF">ROSEINA2194_04048</name>
</gene>
<reference evidence="1 2" key="1">
    <citation type="submission" date="2009-02" db="EMBL/GenBank/DDBJ databases">
        <authorList>
            <person name="Fulton L."/>
            <person name="Clifton S."/>
            <person name="Fulton B."/>
            <person name="Xu J."/>
            <person name="Minx P."/>
            <person name="Pepin K.H."/>
            <person name="Johnson M."/>
            <person name="Bhonagiri V."/>
            <person name="Nash W.E."/>
            <person name="Mardis E.R."/>
            <person name="Wilson R.K."/>
        </authorList>
    </citation>
    <scope>NUCLEOTIDE SEQUENCE [LARGE SCALE GENOMIC DNA]</scope>
    <source>
        <strain evidence="1 2">DSM 16841</strain>
    </source>
</reference>